<dbReference type="Pfam" id="PF01035">
    <property type="entry name" value="DNA_binding_1"/>
    <property type="match status" value="1"/>
</dbReference>
<dbReference type="CDD" id="cd06445">
    <property type="entry name" value="ATase"/>
    <property type="match status" value="1"/>
</dbReference>
<dbReference type="Pfam" id="PF02870">
    <property type="entry name" value="Methyltransf_1N"/>
    <property type="match status" value="1"/>
</dbReference>
<keyword evidence="13" id="KW-1185">Reference proteome</keyword>
<organism evidence="12 13">
    <name type="scientific">Pedobacter frigidisoli</name>
    <dbReference type="NCBI Taxonomy" id="2530455"/>
    <lineage>
        <taxon>Bacteria</taxon>
        <taxon>Pseudomonadati</taxon>
        <taxon>Bacteroidota</taxon>
        <taxon>Sphingobacteriia</taxon>
        <taxon>Sphingobacteriales</taxon>
        <taxon>Sphingobacteriaceae</taxon>
        <taxon>Pedobacter</taxon>
    </lineage>
</organism>
<comment type="catalytic activity">
    <reaction evidence="8 9">
        <text>a 6-O-methyl-2'-deoxyguanosine in DNA + L-cysteinyl-[protein] = S-methyl-L-cysteinyl-[protein] + a 2'-deoxyguanosine in DNA</text>
        <dbReference type="Rhea" id="RHEA:24000"/>
        <dbReference type="Rhea" id="RHEA-COMP:10131"/>
        <dbReference type="Rhea" id="RHEA-COMP:10132"/>
        <dbReference type="Rhea" id="RHEA-COMP:11367"/>
        <dbReference type="Rhea" id="RHEA-COMP:11368"/>
        <dbReference type="ChEBI" id="CHEBI:29950"/>
        <dbReference type="ChEBI" id="CHEBI:82612"/>
        <dbReference type="ChEBI" id="CHEBI:85445"/>
        <dbReference type="ChEBI" id="CHEBI:85448"/>
        <dbReference type="EC" id="2.1.1.63"/>
    </reaction>
</comment>
<dbReference type="GO" id="GO:0032259">
    <property type="term" value="P:methylation"/>
    <property type="evidence" value="ECO:0007669"/>
    <property type="project" value="UniProtKB-KW"/>
</dbReference>
<dbReference type="InterPro" id="IPR036217">
    <property type="entry name" value="MethylDNA_cys_MeTrfase_DNAb"/>
</dbReference>
<evidence type="ECO:0000256" key="2">
    <source>
        <dbReference type="ARBA" id="ARBA00008711"/>
    </source>
</evidence>
<name>A0A4R0P6F1_9SPHI</name>
<dbReference type="Proteomes" id="UP000291485">
    <property type="component" value="Unassembled WGS sequence"/>
</dbReference>
<keyword evidence="3 9" id="KW-0963">Cytoplasm</keyword>
<dbReference type="InterPro" id="IPR001497">
    <property type="entry name" value="MethylDNA_cys_MeTrfase_AS"/>
</dbReference>
<evidence type="ECO:0000259" key="11">
    <source>
        <dbReference type="Pfam" id="PF02870"/>
    </source>
</evidence>
<evidence type="ECO:0000256" key="6">
    <source>
        <dbReference type="ARBA" id="ARBA00022763"/>
    </source>
</evidence>
<feature type="domain" description="Methylated-DNA-[protein]-cysteine S-methyltransferase DNA binding" evidence="10">
    <location>
        <begin position="72"/>
        <end position="149"/>
    </location>
</feature>
<evidence type="ECO:0000256" key="8">
    <source>
        <dbReference type="ARBA" id="ARBA00049348"/>
    </source>
</evidence>
<dbReference type="GO" id="GO:0003908">
    <property type="term" value="F:methylated-DNA-[protein]-cysteine S-methyltransferase activity"/>
    <property type="evidence" value="ECO:0007669"/>
    <property type="project" value="UniProtKB-UniRule"/>
</dbReference>
<sequence length="161" mass="18098">MKNQYASTLESPIGKITVLADDDSVYAVTFSEKDIDGLTENDLTKNVVKQLEDYFKGDLKDFNFPMKQKGTEFQQEVWQNLLTIPYGETTSYAKFSAHNPLAIRAIAAANGKNNIAIVVPCHRVIGSNGKLVGYAGGLWRKQWLLQHEREISQKGQTELKF</sequence>
<evidence type="ECO:0000256" key="4">
    <source>
        <dbReference type="ARBA" id="ARBA00022603"/>
    </source>
</evidence>
<dbReference type="InterPro" id="IPR008332">
    <property type="entry name" value="MethylG_MeTrfase_N"/>
</dbReference>
<evidence type="ECO:0000259" key="10">
    <source>
        <dbReference type="Pfam" id="PF01035"/>
    </source>
</evidence>
<gene>
    <name evidence="12" type="ORF">EZ449_11865</name>
</gene>
<feature type="active site" description="Nucleophile; methyl group acceptor" evidence="9">
    <location>
        <position position="121"/>
    </location>
</feature>
<dbReference type="InterPro" id="IPR036631">
    <property type="entry name" value="MGMT_N_sf"/>
</dbReference>
<dbReference type="InterPro" id="IPR014048">
    <property type="entry name" value="MethylDNA_cys_MeTrfase_DNA-bd"/>
</dbReference>
<protein>
    <recommendedName>
        <fullName evidence="9">Methylated-DNA--protein-cysteine methyltransferase</fullName>
        <ecNumber evidence="9">2.1.1.63</ecNumber>
    </recommendedName>
    <alternativeName>
        <fullName evidence="9">6-O-methylguanine-DNA methyltransferase</fullName>
        <shortName evidence="9">MGMT</shortName>
    </alternativeName>
    <alternativeName>
        <fullName evidence="9">O-6-methylguanine-DNA-alkyltransferase</fullName>
    </alternativeName>
</protein>
<comment type="catalytic activity">
    <reaction evidence="1 9">
        <text>a 4-O-methyl-thymidine in DNA + L-cysteinyl-[protein] = a thymidine in DNA + S-methyl-L-cysteinyl-[protein]</text>
        <dbReference type="Rhea" id="RHEA:53428"/>
        <dbReference type="Rhea" id="RHEA-COMP:10131"/>
        <dbReference type="Rhea" id="RHEA-COMP:10132"/>
        <dbReference type="Rhea" id="RHEA-COMP:13555"/>
        <dbReference type="Rhea" id="RHEA-COMP:13556"/>
        <dbReference type="ChEBI" id="CHEBI:29950"/>
        <dbReference type="ChEBI" id="CHEBI:82612"/>
        <dbReference type="ChEBI" id="CHEBI:137386"/>
        <dbReference type="ChEBI" id="CHEBI:137387"/>
        <dbReference type="EC" id="2.1.1.63"/>
    </reaction>
</comment>
<dbReference type="GO" id="GO:0005737">
    <property type="term" value="C:cytoplasm"/>
    <property type="evidence" value="ECO:0007669"/>
    <property type="project" value="UniProtKB-SubCell"/>
</dbReference>
<dbReference type="OrthoDB" id="9802228at2"/>
<dbReference type="InterPro" id="IPR036388">
    <property type="entry name" value="WH-like_DNA-bd_sf"/>
</dbReference>
<comment type="caution">
    <text evidence="12">The sequence shown here is derived from an EMBL/GenBank/DDBJ whole genome shotgun (WGS) entry which is preliminary data.</text>
</comment>
<evidence type="ECO:0000256" key="7">
    <source>
        <dbReference type="ARBA" id="ARBA00023204"/>
    </source>
</evidence>
<evidence type="ECO:0000313" key="13">
    <source>
        <dbReference type="Proteomes" id="UP000291485"/>
    </source>
</evidence>
<accession>A0A4R0P6F1</accession>
<dbReference type="HAMAP" id="MF_00772">
    <property type="entry name" value="OGT"/>
    <property type="match status" value="1"/>
</dbReference>
<proteinExistence type="inferred from homology"/>
<evidence type="ECO:0000256" key="3">
    <source>
        <dbReference type="ARBA" id="ARBA00022490"/>
    </source>
</evidence>
<dbReference type="SUPFAM" id="SSF46767">
    <property type="entry name" value="Methylated DNA-protein cysteine methyltransferase, C-terminal domain"/>
    <property type="match status" value="1"/>
</dbReference>
<feature type="domain" description="Methylguanine DNA methyltransferase ribonuclease-like" evidence="11">
    <location>
        <begin position="5"/>
        <end position="66"/>
    </location>
</feature>
<dbReference type="EC" id="2.1.1.63" evidence="9"/>
<dbReference type="PANTHER" id="PTHR10815:SF13">
    <property type="entry name" value="METHYLATED-DNA--PROTEIN-CYSTEINE METHYLTRANSFERASE"/>
    <property type="match status" value="1"/>
</dbReference>
<dbReference type="InterPro" id="IPR023546">
    <property type="entry name" value="MGMT"/>
</dbReference>
<dbReference type="FunFam" id="1.10.10.10:FF:000214">
    <property type="entry name" value="Methylated-DNA--protein-cysteine methyltransferase"/>
    <property type="match status" value="1"/>
</dbReference>
<dbReference type="Gene3D" id="3.30.160.70">
    <property type="entry name" value="Methylated DNA-protein cysteine methyltransferase domain"/>
    <property type="match status" value="1"/>
</dbReference>
<comment type="similarity">
    <text evidence="2 9">Belongs to the MGMT family.</text>
</comment>
<dbReference type="SUPFAM" id="SSF53155">
    <property type="entry name" value="Methylated DNA-protein cysteine methyltransferase domain"/>
    <property type="match status" value="1"/>
</dbReference>
<dbReference type="PANTHER" id="PTHR10815">
    <property type="entry name" value="METHYLATED-DNA--PROTEIN-CYSTEINE METHYLTRANSFERASE"/>
    <property type="match status" value="1"/>
</dbReference>
<keyword evidence="7 9" id="KW-0234">DNA repair</keyword>
<dbReference type="EMBL" id="SJSN01000008">
    <property type="protein sequence ID" value="TCD08533.1"/>
    <property type="molecule type" value="Genomic_DNA"/>
</dbReference>
<evidence type="ECO:0000256" key="5">
    <source>
        <dbReference type="ARBA" id="ARBA00022679"/>
    </source>
</evidence>
<dbReference type="RefSeq" id="WP_131558952.1">
    <property type="nucleotide sequence ID" value="NZ_SJSN01000008.1"/>
</dbReference>
<keyword evidence="4 9" id="KW-0489">Methyltransferase</keyword>
<evidence type="ECO:0000256" key="1">
    <source>
        <dbReference type="ARBA" id="ARBA00001286"/>
    </source>
</evidence>
<evidence type="ECO:0000256" key="9">
    <source>
        <dbReference type="HAMAP-Rule" id="MF_00772"/>
    </source>
</evidence>
<reference evidence="12 13" key="1">
    <citation type="submission" date="2019-02" db="EMBL/GenBank/DDBJ databases">
        <title>Pedobacter sp. RP-3-11 sp. nov., isolated from Arctic soil.</title>
        <authorList>
            <person name="Dahal R.H."/>
        </authorList>
    </citation>
    <scope>NUCLEOTIDE SEQUENCE [LARGE SCALE GENOMIC DNA]</scope>
    <source>
        <strain evidence="12 13">RP-3-11</strain>
    </source>
</reference>
<dbReference type="AlphaFoldDB" id="A0A4R0P6F1"/>
<keyword evidence="6 9" id="KW-0227">DNA damage</keyword>
<comment type="miscellaneous">
    <text evidence="9">This enzyme catalyzes only one turnover and therefore is not strictly catalytic. According to one definition, an enzyme is a biocatalyst that acts repeatedly and over many reaction cycles.</text>
</comment>
<dbReference type="PROSITE" id="PS00374">
    <property type="entry name" value="MGMT"/>
    <property type="match status" value="1"/>
</dbReference>
<keyword evidence="5 9" id="KW-0808">Transferase</keyword>
<comment type="function">
    <text evidence="9">Involved in the cellular defense against the biological effects of O6-methylguanine (O6-MeG) and O4-methylthymine (O4-MeT) in DNA. Repairs the methylated nucleobase in DNA by stoichiometrically transferring the methyl group to a cysteine residue in the enzyme. This is a suicide reaction: the enzyme is irreversibly inactivated.</text>
</comment>
<dbReference type="GO" id="GO:0006307">
    <property type="term" value="P:DNA alkylation repair"/>
    <property type="evidence" value="ECO:0007669"/>
    <property type="project" value="UniProtKB-UniRule"/>
</dbReference>
<comment type="subcellular location">
    <subcellularLocation>
        <location evidence="9">Cytoplasm</location>
    </subcellularLocation>
</comment>
<dbReference type="NCBIfam" id="TIGR00589">
    <property type="entry name" value="ogt"/>
    <property type="match status" value="1"/>
</dbReference>
<dbReference type="Gene3D" id="1.10.10.10">
    <property type="entry name" value="Winged helix-like DNA-binding domain superfamily/Winged helix DNA-binding domain"/>
    <property type="match status" value="1"/>
</dbReference>
<evidence type="ECO:0000313" key="12">
    <source>
        <dbReference type="EMBL" id="TCD08533.1"/>
    </source>
</evidence>